<name>A0ABN2WVZ0_9ACTN</name>
<dbReference type="Proteomes" id="UP001501161">
    <property type="component" value="Unassembled WGS sequence"/>
</dbReference>
<accession>A0ABN2WVZ0</accession>
<keyword evidence="3" id="KW-1185">Reference proteome</keyword>
<gene>
    <name evidence="2" type="ORF">GCM10009726_09560</name>
</gene>
<evidence type="ECO:0000313" key="3">
    <source>
        <dbReference type="Proteomes" id="UP001501161"/>
    </source>
</evidence>
<comment type="caution">
    <text evidence="2">The sequence shown here is derived from an EMBL/GenBank/DDBJ whole genome shotgun (WGS) entry which is preliminary data.</text>
</comment>
<reference evidence="2 3" key="1">
    <citation type="journal article" date="2019" name="Int. J. Syst. Evol. Microbiol.">
        <title>The Global Catalogue of Microorganisms (GCM) 10K type strain sequencing project: providing services to taxonomists for standard genome sequencing and annotation.</title>
        <authorList>
            <consortium name="The Broad Institute Genomics Platform"/>
            <consortium name="The Broad Institute Genome Sequencing Center for Infectious Disease"/>
            <person name="Wu L."/>
            <person name="Ma J."/>
        </authorList>
    </citation>
    <scope>NUCLEOTIDE SEQUENCE [LARGE SCALE GENOMIC DNA]</scope>
    <source>
        <strain evidence="2 3">JCM 13813</strain>
    </source>
</reference>
<feature type="compositionally biased region" description="Gly residues" evidence="1">
    <location>
        <begin position="52"/>
        <end position="61"/>
    </location>
</feature>
<proteinExistence type="predicted"/>
<organism evidence="2 3">
    <name type="scientific">Nocardioides furvisabuli</name>
    <dbReference type="NCBI Taxonomy" id="375542"/>
    <lineage>
        <taxon>Bacteria</taxon>
        <taxon>Bacillati</taxon>
        <taxon>Actinomycetota</taxon>
        <taxon>Actinomycetes</taxon>
        <taxon>Propionibacteriales</taxon>
        <taxon>Nocardioidaceae</taxon>
        <taxon>Nocardioides</taxon>
    </lineage>
</organism>
<evidence type="ECO:0000313" key="2">
    <source>
        <dbReference type="EMBL" id="GAA2099858.1"/>
    </source>
</evidence>
<protein>
    <submittedName>
        <fullName evidence="2">Uncharacterized protein</fullName>
    </submittedName>
</protein>
<sequence>MREVLRTRRDYPRHAVARRRHACPGAGSGRASVGGATRFHFGNGSSTDGDNAHGGGCDVID</sequence>
<feature type="region of interest" description="Disordered" evidence="1">
    <location>
        <begin position="21"/>
        <end position="61"/>
    </location>
</feature>
<evidence type="ECO:0000256" key="1">
    <source>
        <dbReference type="SAM" id="MobiDB-lite"/>
    </source>
</evidence>
<dbReference type="EMBL" id="BAAAMQ010000008">
    <property type="protein sequence ID" value="GAA2099858.1"/>
    <property type="molecule type" value="Genomic_DNA"/>
</dbReference>